<reference evidence="3 4" key="1">
    <citation type="submission" date="2019-09" db="EMBL/GenBank/DDBJ databases">
        <authorList>
            <person name="Depoorter E."/>
        </authorList>
    </citation>
    <scope>NUCLEOTIDE SEQUENCE [LARGE SCALE GENOMIC DNA]</scope>
    <source>
        <strain evidence="3">R-18109</strain>
    </source>
</reference>
<proteinExistence type="predicted"/>
<protein>
    <submittedName>
        <fullName evidence="3">AAdhesin HecA family protein</fullName>
    </submittedName>
</protein>
<feature type="transmembrane region" description="Helical" evidence="1">
    <location>
        <begin position="36"/>
        <end position="58"/>
    </location>
</feature>
<evidence type="ECO:0000313" key="3">
    <source>
        <dbReference type="EMBL" id="VWC62768.1"/>
    </source>
</evidence>
<sequence>MRRVMREIGKRHAQREAAKSGNIAIRTSLTREAPALWVKATAWVMTVVMYFSPAVLLMEQTAHAAPIVDPRAPIPFQPSVTQTSAGVPAINIPGANANGISVGQYQSFDIDSRGLVLNNSTVAGTPLLGGTLGANPNLNGRPATTIINQVTSNNIATLNGPLEVFGSPAAVIVAAPGGISVNGMALTNVPGLTLTTGTPQFLTGVGGAATDFTHAGTVAFDVRSGNISIDGPAGVNGPGAGIEGTVGNIDLIGQSININAPLRADQRVNVVTGNQLVTPTSGASGIAYGTSANGATNTAAAIGKAVAVDANQYGSVTSGTVYIVSTAAGMGVNTQGPLSATAGNVIVNANGDVSVGQTFANQNVNLTSAGNTTISGTGLANQNYTVNANGDINAPGSISAGQNVAMTAGGNLNAASVAANGAANLTAGQSMSIGSLSGHDIALQATNGNLTVGGLSAPGTISARAGQDLTVNGAVQGGSTVALTGGRNATVNGSVSGIDNTSIAASTGSAQINGNAVSNAALSIAAGQSAVVSGKASAQGPLTITATAGDATISGTAVTPGALTVKSGGTTTLGGQTQAATANVTGGSVAVNGALTTSGDATLAATNGNLTGTGAIGTTQGNVNLSASGNIDYGGAVQSGGAVSATAGQDATLANVSAPGAITIQAGRDATETGNLIGGSTVQMTAGRDATVGGSVASVGNTTITAQSGSATVSGNAQSNSALTISAGQNAAIGGTAQAQGPVTVAAQGGSITGQGNVTSSQGAVSLNAGQAIALNGTVQSGSTIDATAGTNANFGGTVTAPGAVSIQAGQNSTLGGNVTSGGNLSVTSGGSTQVNGGAASVGNMTLAANGGTLSTTGNVVSMGALSATGQQGVNLGGIVYGGGNTSIGSSAGSVSVAGTVSTPGTLNVNAGQDATVAGTVQSGQSTTIAAGRDANLNGGLSVGNAGNASVTAGRDVNGTGSISVANDTTLKAGNNIDVSGAIQTGNNLSATASNNLSVGATTAVGASTLTATNGSATLAADALSGGATTIAAGTDVNTQGSVKSLGDLSISAKSGNLAASGPVSTAGNATLNAGQNLSLNGQTTASKDATLTATNITTQGVAAGGNLTAAATNNLDTSAGQLNAQFNASAPALSVNGNATLKGANVTTANAVVGGTAQITASQNLTTGGTAAFKGDASLSGNTMTNVGTQMAGGNLNVSGSNVTNTGSLSSLKTATVNATNLNNSGSIYGPAANFNVGNATTNSGSLLATNALNLTTGSLGNSGLIFAGDVQNPTTATGNATVTVTGGNGSFNNAAGKILAQNIATLNLPNQTLDPSAGALGTIDGTNGVNLSALSVNNSGAWTLPARAVTVTAAQGITNAGTINQGTGSLTLNSAVGNTGTINGNDLAINGSLANQAGGTVSANALTLNGSGTNAGTVEAANKLAISGTSYDNSGGVTKTGNSNSPAGSGNATINLSGDLGNAGGTLTATNDLSITANNVNNSAAATVTTTTTTKTVDNAGLLMATPVGTETVYAIYNLGKDGGTLTLSQATLPATLGGLLSTGGEQPTNSTVWSTQVNRITYQGWGNASSPVATSGSIQFALVPTSNAPRGAIWVIVPPSTPVSGATTVQTLTLPTVTESTTTTGATVTSSVIAAGHDLNLTANTLNNQSGIVSAGHDANVNVQQLQNGGSSFTSTVTDTVDAASLNAFLTSLQALQKSGPIGVAGTANPGGTYQCEGGYCLVGTPTPPATYTISAPGTVQLETVTRTATTQGAVGQILAGNNLNLSGGNLTNTGTLAAGNDVTIQAASFTNQGSNVGSKAVTAGCASGVSNAGCSNLKTTNPNSEAYSYQQTNSNVTAGHDIVIAANQINNTYGNLVAKNDVVIGGAGTTATNPTQAAGVANTSAAIEAGNNVQINAASVTNTIAAPATVHQNYGSASPFTGCGQNCEAYIEVQSAQPSTITANNNLSITAGVFSNTGSLVTALNTATINATQSASSDNQYLHAYWTGDPVGTRTWGCLGMASTCQNLYGGAFNLGDAQAVSGLPSNVGMSDFVPGTIQAGNLSIHSPTLNNTGNVIGQSITLTGAQLVNGITNPNVFTPPPVVSGQVISLAPPTLPSSVADAVNNAGLVTDQNGRPTSVTGVTGLPANTPIGAQTIGQPVAPVVTVTTRPVGATPGSASATIAGTPLSVTVKTIAGETTTVSYLVNNPAAQVIDSLSSASLIANLPANLQPGSVPFYYDPYTENQLIEQAALQATGKSSFYSTTSATDSTSQAAINNQDKAALYGAALEYAKQNNVALGTKLSDAQLAQINAPMLWYVEQSVPEPGCSTTGGAACPTVQALMPEVLLPKNFAVVNADGEITGTNVTLNYANSILNTGTVTAQNLTVNTNSLTNEQRSTDVGTIYQKGPDGVALETTGTLAQQGGFMSAANYDLQVQSLNQIGGALQKVGADGTVDTAGTQAMLANLKGQLGGNFTQQTVTDHLDTKVLDADSWFDQIFMTAVMTGLSIMSGMAASAAVGAIASASAGTTFAAAVPATTTTAAIGAGTANLALSAGFAGMMNSTMSQLNSGGSFSVGKMLETGGVAGLTAGLTNGITFDNGSLGWSWNASQNSLAALAGVQSVGNTLVPQAGVATGSLPTAFTALAAETVLQATIQTGIQGGSFLTNLRNSAVSNAGAVAALGIGNAQDGLLKDLGPVAGEASYLALHAALGCASGAATGQGCGGGAIGGATSAALTPLFDSALGGQTPPAILAAISMVAGGSVAGALGENANAAAAAAENEALNNYLNHRQTDNLIASLKACKAGDTACINQATASYQSISTQQQRDAQNCNSVTGCATIKNDTLSGYGISATDAQAACQGEPTCVGFLTNLGRQDVTAKSIATTNWNDISTAVYAAYAQQALVASGLSPATSAILSSASPLDAAGAAVGLIGAIQPPQFARGIQFQSDALGAMGIPENKQRMTVQFADGTSATVIPDGFPNTTIVEIKDVKNISSSTQFRAYAASGNEIQLIVSPNTKTISEPLQTLIFNSGGSIRVFDSATGTFKTWK</sequence>
<evidence type="ECO:0000313" key="4">
    <source>
        <dbReference type="Proteomes" id="UP000494260"/>
    </source>
</evidence>
<dbReference type="RefSeq" id="WP_174950166.1">
    <property type="nucleotide sequence ID" value="NZ_CABVQH010000004.1"/>
</dbReference>
<keyword evidence="1" id="KW-0812">Transmembrane</keyword>
<dbReference type="Proteomes" id="UP000494260">
    <property type="component" value="Unassembled WGS sequence"/>
</dbReference>
<name>A0A6P2U0G6_BURL3</name>
<dbReference type="NCBIfam" id="TIGR01901">
    <property type="entry name" value="adhes_NPXG"/>
    <property type="match status" value="1"/>
</dbReference>
<organism evidence="3 4">
    <name type="scientific">Burkholderia lata (strain ATCC 17760 / DSM 23089 / LMG 22485 / NCIMB 9086 / R18194 / 383)</name>
    <dbReference type="NCBI Taxonomy" id="482957"/>
    <lineage>
        <taxon>Bacteria</taxon>
        <taxon>Pseudomonadati</taxon>
        <taxon>Pseudomonadota</taxon>
        <taxon>Betaproteobacteria</taxon>
        <taxon>Burkholderiales</taxon>
        <taxon>Burkholderiaceae</taxon>
        <taxon>Burkholderia</taxon>
        <taxon>Burkholderia cepacia complex</taxon>
    </lineage>
</organism>
<dbReference type="EMBL" id="CABVQH010000004">
    <property type="protein sequence ID" value="VWC62768.1"/>
    <property type="molecule type" value="Genomic_DNA"/>
</dbReference>
<dbReference type="InterPro" id="IPR008638">
    <property type="entry name" value="FhaB/CdiA-like_TPS"/>
</dbReference>
<dbReference type="SMART" id="SM00912">
    <property type="entry name" value="Haemagg_act"/>
    <property type="match status" value="1"/>
</dbReference>
<dbReference type="InterPro" id="IPR012334">
    <property type="entry name" value="Pectin_lyas_fold"/>
</dbReference>
<dbReference type="Gene3D" id="2.160.20.10">
    <property type="entry name" value="Single-stranded right-handed beta-helix, Pectin lyase-like"/>
    <property type="match status" value="1"/>
</dbReference>
<dbReference type="Pfam" id="PF05860">
    <property type="entry name" value="TPS"/>
    <property type="match status" value="1"/>
</dbReference>
<evidence type="ECO:0000259" key="2">
    <source>
        <dbReference type="SMART" id="SM00912"/>
    </source>
</evidence>
<gene>
    <name evidence="3" type="ORF">BLA18109_01837</name>
</gene>
<evidence type="ECO:0000256" key="1">
    <source>
        <dbReference type="SAM" id="Phobius"/>
    </source>
</evidence>
<dbReference type="SUPFAM" id="SSF51126">
    <property type="entry name" value="Pectin lyase-like"/>
    <property type="match status" value="1"/>
</dbReference>
<keyword evidence="1" id="KW-0472">Membrane</keyword>
<dbReference type="InterPro" id="IPR011050">
    <property type="entry name" value="Pectin_lyase_fold/virulence"/>
</dbReference>
<feature type="domain" description="Filamentous haemagglutinin FhaB/tRNA nuclease CdiA-like TPS" evidence="2">
    <location>
        <begin position="84"/>
        <end position="204"/>
    </location>
</feature>
<keyword evidence="1" id="KW-1133">Transmembrane helix</keyword>
<accession>A0A6P2U0G6</accession>